<accession>A0A5C1AB24</accession>
<keyword evidence="1" id="KW-0472">Membrane</keyword>
<feature type="transmembrane region" description="Helical" evidence="1">
    <location>
        <begin position="454"/>
        <end position="472"/>
    </location>
</feature>
<organism evidence="2 3">
    <name type="scientific">Limnoglobus roseus</name>
    <dbReference type="NCBI Taxonomy" id="2598579"/>
    <lineage>
        <taxon>Bacteria</taxon>
        <taxon>Pseudomonadati</taxon>
        <taxon>Planctomycetota</taxon>
        <taxon>Planctomycetia</taxon>
        <taxon>Gemmatales</taxon>
        <taxon>Gemmataceae</taxon>
        <taxon>Limnoglobus</taxon>
    </lineage>
</organism>
<dbReference type="KEGG" id="lrs:PX52LOC_01098"/>
<sequence length="485" mass="55306">MRIGCFRGGYLVAALFFGLCAGFAGYLTTHLDLPREYQTASSPMPHFVPKYDGGVSLRYAMVHDVIHERFPVRGPGYYRERDRQARERLKTLPPDSQEAFDLADDLGVGLDKLGRPADGVPILREKFERQQKKGLTGRDLYTTYANLGTVLIHANLKAALTGDKAAKEQAKEGLKFIRKSIEVNPEAHFGREEWQAHIAEYLLACTDTFDLLTKFDCVGDRLDDDARWSRSAVRMDFQWEHNTFKQDFSPDGTLKNREHRSDIRDNIRTVGVETGWPKSLTLLTLQKPVPFDEPTLGIIGMWRQGGGANPYFAVTLGEIMLRVGQRYIAWTAYERASSLADKYGWKPEHATFLLQHCRGRQREIEQQLPANEVPKLRAQFEAELAHGQQFQHDYQEFEAKKIAAGADLHDEHFFDDFYKNREPIATPIGESEWYARVDREAIAPLQDWTKKSTALLWGGIVGFTLILLGRIAEWSFIPRAQPTKN</sequence>
<evidence type="ECO:0000313" key="2">
    <source>
        <dbReference type="EMBL" id="QEL14228.1"/>
    </source>
</evidence>
<dbReference type="OrthoDB" id="214462at2"/>
<evidence type="ECO:0000256" key="1">
    <source>
        <dbReference type="SAM" id="Phobius"/>
    </source>
</evidence>
<dbReference type="RefSeq" id="WP_149109136.1">
    <property type="nucleotide sequence ID" value="NZ_CP042425.1"/>
</dbReference>
<proteinExistence type="predicted"/>
<dbReference type="Proteomes" id="UP000324974">
    <property type="component" value="Chromosome"/>
</dbReference>
<gene>
    <name evidence="2" type="ORF">PX52LOC_01098</name>
</gene>
<dbReference type="EMBL" id="CP042425">
    <property type="protein sequence ID" value="QEL14228.1"/>
    <property type="molecule type" value="Genomic_DNA"/>
</dbReference>
<dbReference type="AlphaFoldDB" id="A0A5C1AB24"/>
<keyword evidence="1" id="KW-0812">Transmembrane</keyword>
<name>A0A5C1AB24_9BACT</name>
<protein>
    <submittedName>
        <fullName evidence="2">Tetratricopeptide repeat protein</fullName>
    </submittedName>
</protein>
<evidence type="ECO:0000313" key="3">
    <source>
        <dbReference type="Proteomes" id="UP000324974"/>
    </source>
</evidence>
<keyword evidence="3" id="KW-1185">Reference proteome</keyword>
<reference evidence="3" key="1">
    <citation type="submission" date="2019-08" db="EMBL/GenBank/DDBJ databases">
        <title>Limnoglobus roseus gen. nov., sp. nov., a novel freshwater planctomycete with a giant genome from the family Gemmataceae.</title>
        <authorList>
            <person name="Kulichevskaya I.S."/>
            <person name="Naumoff D.G."/>
            <person name="Miroshnikov K."/>
            <person name="Ivanova A."/>
            <person name="Philippov D.A."/>
            <person name="Hakobyan A."/>
            <person name="Rijpstra I.C."/>
            <person name="Sinninghe Damste J.S."/>
            <person name="Liesack W."/>
            <person name="Dedysh S.N."/>
        </authorList>
    </citation>
    <scope>NUCLEOTIDE SEQUENCE [LARGE SCALE GENOMIC DNA]</scope>
    <source>
        <strain evidence="3">PX52</strain>
    </source>
</reference>
<keyword evidence="1" id="KW-1133">Transmembrane helix</keyword>